<evidence type="ECO:0000256" key="1">
    <source>
        <dbReference type="ARBA" id="ARBA00023015"/>
    </source>
</evidence>
<keyword evidence="3" id="KW-0804">Transcription</keyword>
<evidence type="ECO:0000313" key="5">
    <source>
        <dbReference type="EMBL" id="MCP2165015.1"/>
    </source>
</evidence>
<dbReference type="InterPro" id="IPR036388">
    <property type="entry name" value="WH-like_DNA-bd_sf"/>
</dbReference>
<evidence type="ECO:0000256" key="3">
    <source>
        <dbReference type="ARBA" id="ARBA00023163"/>
    </source>
</evidence>
<dbReference type="InterPro" id="IPR023187">
    <property type="entry name" value="Tscrpt_reg_MarR-type_CS"/>
</dbReference>
<dbReference type="InterPro" id="IPR036390">
    <property type="entry name" value="WH_DNA-bd_sf"/>
</dbReference>
<evidence type="ECO:0000259" key="4">
    <source>
        <dbReference type="PROSITE" id="PS50995"/>
    </source>
</evidence>
<dbReference type="PRINTS" id="PR00598">
    <property type="entry name" value="HTHMARR"/>
</dbReference>
<feature type="domain" description="HTH marR-type" evidence="4">
    <location>
        <begin position="4"/>
        <end position="141"/>
    </location>
</feature>
<dbReference type="Gene3D" id="1.10.10.10">
    <property type="entry name" value="Winged helix-like DNA-binding domain superfamily/Winged helix DNA-binding domain"/>
    <property type="match status" value="1"/>
</dbReference>
<dbReference type="PANTHER" id="PTHR42756">
    <property type="entry name" value="TRANSCRIPTIONAL REGULATOR, MARR"/>
    <property type="match status" value="1"/>
</dbReference>
<dbReference type="InterPro" id="IPR000835">
    <property type="entry name" value="HTH_MarR-typ"/>
</dbReference>
<dbReference type="Pfam" id="PF12802">
    <property type="entry name" value="MarR_2"/>
    <property type="match status" value="1"/>
</dbReference>
<dbReference type="PROSITE" id="PS01117">
    <property type="entry name" value="HTH_MARR_1"/>
    <property type="match status" value="1"/>
</dbReference>
<gene>
    <name evidence="5" type="ORF">LX83_001864</name>
</gene>
<proteinExistence type="predicted"/>
<dbReference type="SUPFAM" id="SSF46785">
    <property type="entry name" value="Winged helix' DNA-binding domain"/>
    <property type="match status" value="1"/>
</dbReference>
<sequence>MAGKEELVSRVLWAQQELQRTLAIHRRDPLMSLQLTTQQLKTLLVVAAAPEGSSGHELTAELNVSLATVSGLVDRLASQGLVRRREDPHDRRVRRVLATDQGHELIRNLQEASSGVLRQLFSGLSTTELGQLETLVRRLIDIARKMADSPTPTAEAAEDRSLG</sequence>
<protein>
    <submittedName>
        <fullName evidence="5">DNA-binding transcriptional regulator, MarR family</fullName>
    </submittedName>
</protein>
<dbReference type="SMART" id="SM00347">
    <property type="entry name" value="HTH_MARR"/>
    <property type="match status" value="1"/>
</dbReference>
<dbReference type="RefSeq" id="WP_253769428.1">
    <property type="nucleotide sequence ID" value="NZ_JAMTCK010000004.1"/>
</dbReference>
<comment type="caution">
    <text evidence="5">The sequence shown here is derived from an EMBL/GenBank/DDBJ whole genome shotgun (WGS) entry which is preliminary data.</text>
</comment>
<keyword evidence="6" id="KW-1185">Reference proteome</keyword>
<dbReference type="PANTHER" id="PTHR42756:SF1">
    <property type="entry name" value="TRANSCRIPTIONAL REPRESSOR OF EMRAB OPERON"/>
    <property type="match status" value="1"/>
</dbReference>
<dbReference type="GO" id="GO:0003677">
    <property type="term" value="F:DNA binding"/>
    <property type="evidence" value="ECO:0007669"/>
    <property type="project" value="UniProtKB-KW"/>
</dbReference>
<evidence type="ECO:0000256" key="2">
    <source>
        <dbReference type="ARBA" id="ARBA00023125"/>
    </source>
</evidence>
<reference evidence="5" key="1">
    <citation type="submission" date="2022-06" db="EMBL/GenBank/DDBJ databases">
        <title>Genomic Encyclopedia of Archaeal and Bacterial Type Strains, Phase II (KMG-II): from individual species to whole genera.</title>
        <authorList>
            <person name="Goeker M."/>
        </authorList>
    </citation>
    <scope>NUCLEOTIDE SEQUENCE</scope>
    <source>
        <strain evidence="5">DSM 43935</strain>
    </source>
</reference>
<dbReference type="Proteomes" id="UP001206128">
    <property type="component" value="Unassembled WGS sequence"/>
</dbReference>
<dbReference type="PROSITE" id="PS50995">
    <property type="entry name" value="HTH_MARR_2"/>
    <property type="match status" value="1"/>
</dbReference>
<dbReference type="AlphaFoldDB" id="A0AAE3GCR7"/>
<dbReference type="EMBL" id="JAMTCK010000004">
    <property type="protein sequence ID" value="MCP2165015.1"/>
    <property type="molecule type" value="Genomic_DNA"/>
</dbReference>
<organism evidence="5 6">
    <name type="scientific">Goodfellowiella coeruleoviolacea</name>
    <dbReference type="NCBI Taxonomy" id="334858"/>
    <lineage>
        <taxon>Bacteria</taxon>
        <taxon>Bacillati</taxon>
        <taxon>Actinomycetota</taxon>
        <taxon>Actinomycetes</taxon>
        <taxon>Pseudonocardiales</taxon>
        <taxon>Pseudonocardiaceae</taxon>
        <taxon>Goodfellowiella</taxon>
    </lineage>
</organism>
<keyword evidence="1" id="KW-0805">Transcription regulation</keyword>
<dbReference type="GO" id="GO:0003700">
    <property type="term" value="F:DNA-binding transcription factor activity"/>
    <property type="evidence" value="ECO:0007669"/>
    <property type="project" value="InterPro"/>
</dbReference>
<keyword evidence="2 5" id="KW-0238">DNA-binding</keyword>
<evidence type="ECO:0000313" key="6">
    <source>
        <dbReference type="Proteomes" id="UP001206128"/>
    </source>
</evidence>
<name>A0AAE3GCR7_9PSEU</name>
<accession>A0AAE3GCR7</accession>